<dbReference type="AlphaFoldDB" id="A0A0A7BWM5"/>
<keyword evidence="15" id="KW-0830">Ubiquinone</keyword>
<evidence type="ECO:0000256" key="15">
    <source>
        <dbReference type="RuleBase" id="RU004430"/>
    </source>
</evidence>
<dbReference type="OMA" id="MIAVACN"/>
<dbReference type="EMBL" id="KJ168065">
    <property type="protein sequence ID" value="AHN85874.1"/>
    <property type="molecule type" value="Genomic_DNA"/>
</dbReference>
<dbReference type="Gene3D" id="1.20.120.1200">
    <property type="entry name" value="NADH-ubiquinone/plastoquinone oxidoreductase chain 6, subunit NuoJ"/>
    <property type="match status" value="1"/>
</dbReference>
<comment type="subcellular location">
    <subcellularLocation>
        <location evidence="1 15">Mitochondrion membrane</location>
        <topology evidence="1 15">Multi-pass membrane protein</topology>
    </subcellularLocation>
</comment>
<sequence length="172" mass="18012">MMTYVSCFFLGGFILSMIAVACNPSPFYGSFGLVAVAGFGCAVVVGSGGTFLALILVMIYVGAMLVVFVYSAALAADRYPESWGSGGVAGQAVGYLLGVMVASGFFWKEEYGVLWGFGGSVEELAPQRGDIGGVSWMYSLGGPLLVISAGALLLTLFVVFEVTRLLHRGAFR</sequence>
<keyword evidence="5 15" id="KW-0813">Transport</keyword>
<gene>
    <name evidence="17" type="primary">ND6</name>
</gene>
<dbReference type="GO" id="GO:0031966">
    <property type="term" value="C:mitochondrial membrane"/>
    <property type="evidence" value="ECO:0007669"/>
    <property type="project" value="UniProtKB-SubCell"/>
</dbReference>
<geneLocation type="mitochondrion" evidence="17"/>
<evidence type="ECO:0000256" key="2">
    <source>
        <dbReference type="ARBA" id="ARBA00005698"/>
    </source>
</evidence>
<comment type="catalytic activity">
    <reaction evidence="14 15">
        <text>a ubiquinone + NADH + 5 H(+)(in) = a ubiquinol + NAD(+) + 4 H(+)(out)</text>
        <dbReference type="Rhea" id="RHEA:29091"/>
        <dbReference type="Rhea" id="RHEA-COMP:9565"/>
        <dbReference type="Rhea" id="RHEA-COMP:9566"/>
        <dbReference type="ChEBI" id="CHEBI:15378"/>
        <dbReference type="ChEBI" id="CHEBI:16389"/>
        <dbReference type="ChEBI" id="CHEBI:17976"/>
        <dbReference type="ChEBI" id="CHEBI:57540"/>
        <dbReference type="ChEBI" id="CHEBI:57945"/>
        <dbReference type="EC" id="7.1.1.2"/>
    </reaction>
</comment>
<dbReference type="InterPro" id="IPR050269">
    <property type="entry name" value="ComplexI_Subunit6"/>
</dbReference>
<evidence type="ECO:0000256" key="8">
    <source>
        <dbReference type="ARBA" id="ARBA00022967"/>
    </source>
</evidence>
<evidence type="ECO:0000256" key="10">
    <source>
        <dbReference type="ARBA" id="ARBA00022989"/>
    </source>
</evidence>
<evidence type="ECO:0000256" key="7">
    <source>
        <dbReference type="ARBA" id="ARBA00022692"/>
    </source>
</evidence>
<dbReference type="PANTHER" id="PTHR11435">
    <property type="entry name" value="NADH UBIQUINONE OXIDOREDUCTASE SUBUNIT ND6"/>
    <property type="match status" value="1"/>
</dbReference>
<dbReference type="InterPro" id="IPR042106">
    <property type="entry name" value="Nuo/plastoQ_OxRdtase_6_NuoJ"/>
</dbReference>
<evidence type="ECO:0000256" key="9">
    <source>
        <dbReference type="ARBA" id="ARBA00022982"/>
    </source>
</evidence>
<dbReference type="PANTHER" id="PTHR11435:SF1">
    <property type="entry name" value="NADH-UBIQUINONE OXIDOREDUCTASE CHAIN 6"/>
    <property type="match status" value="1"/>
</dbReference>
<keyword evidence="16" id="KW-0732">Signal</keyword>
<evidence type="ECO:0000256" key="14">
    <source>
        <dbReference type="ARBA" id="ARBA00049551"/>
    </source>
</evidence>
<accession>A0A0A7BWM5</accession>
<feature type="transmembrane region" description="Helical" evidence="15">
    <location>
        <begin position="82"/>
        <end position="107"/>
    </location>
</feature>
<dbReference type="InterPro" id="IPR001457">
    <property type="entry name" value="NADH_UbQ/plastoQ_OxRdtase_su6"/>
</dbReference>
<dbReference type="Pfam" id="PF00499">
    <property type="entry name" value="Oxidored_q3"/>
    <property type="match status" value="1"/>
</dbReference>
<proteinExistence type="inferred from homology"/>
<dbReference type="EC" id="7.1.1.2" evidence="3 15"/>
<keyword evidence="13 15" id="KW-0472">Membrane</keyword>
<feature type="transmembrane region" description="Helical" evidence="15">
    <location>
        <begin position="144"/>
        <end position="166"/>
    </location>
</feature>
<evidence type="ECO:0000256" key="11">
    <source>
        <dbReference type="ARBA" id="ARBA00023027"/>
    </source>
</evidence>
<feature type="transmembrane region" description="Helical" evidence="15">
    <location>
        <begin position="37"/>
        <end position="70"/>
    </location>
</feature>
<feature type="chain" id="PRO_5002025488" description="NADH-ubiquinone oxidoreductase chain 6" evidence="16">
    <location>
        <begin position="22"/>
        <end position="172"/>
    </location>
</feature>
<evidence type="ECO:0000256" key="1">
    <source>
        <dbReference type="ARBA" id="ARBA00004225"/>
    </source>
</evidence>
<dbReference type="GeneID" id="22832853"/>
<dbReference type="RefSeq" id="YP_009114414.1">
    <property type="nucleotide sequence ID" value="NC_026074.1"/>
</dbReference>
<keyword evidence="12 15" id="KW-0496">Mitochondrion</keyword>
<feature type="signal peptide" evidence="16">
    <location>
        <begin position="1"/>
        <end position="21"/>
    </location>
</feature>
<evidence type="ECO:0000256" key="6">
    <source>
        <dbReference type="ARBA" id="ARBA00022660"/>
    </source>
</evidence>
<dbReference type="OrthoDB" id="9837654at2759"/>
<comment type="similarity">
    <text evidence="2 15">Belongs to the complex I subunit 6 family.</text>
</comment>
<evidence type="ECO:0000313" key="17">
    <source>
        <dbReference type="EMBL" id="AHN85874.1"/>
    </source>
</evidence>
<evidence type="ECO:0000256" key="12">
    <source>
        <dbReference type="ARBA" id="ARBA00023128"/>
    </source>
</evidence>
<evidence type="ECO:0000256" key="5">
    <source>
        <dbReference type="ARBA" id="ARBA00022448"/>
    </source>
</evidence>
<name>A0A0A7BWM5_DICLA</name>
<keyword evidence="7 15" id="KW-0812">Transmembrane</keyword>
<keyword evidence="9 15" id="KW-0249">Electron transport</keyword>
<keyword evidence="10 15" id="KW-1133">Transmembrane helix</keyword>
<protein>
    <recommendedName>
        <fullName evidence="4 15">NADH-ubiquinone oxidoreductase chain 6</fullName>
        <ecNumber evidence="3 15">7.1.1.2</ecNumber>
    </recommendedName>
</protein>
<evidence type="ECO:0000256" key="4">
    <source>
        <dbReference type="ARBA" id="ARBA00021095"/>
    </source>
</evidence>
<dbReference type="GO" id="GO:0008137">
    <property type="term" value="F:NADH dehydrogenase (ubiquinone) activity"/>
    <property type="evidence" value="ECO:0007669"/>
    <property type="project" value="UniProtKB-UniRule"/>
</dbReference>
<keyword evidence="11 15" id="KW-0520">NAD</keyword>
<dbReference type="CTD" id="4541"/>
<keyword evidence="6 15" id="KW-0679">Respiratory chain</keyword>
<evidence type="ECO:0000256" key="13">
    <source>
        <dbReference type="ARBA" id="ARBA00023136"/>
    </source>
</evidence>
<evidence type="ECO:0000256" key="3">
    <source>
        <dbReference type="ARBA" id="ARBA00012944"/>
    </source>
</evidence>
<comment type="function">
    <text evidence="15">Core subunit of the mitochondrial membrane respiratory chain NADH dehydrogenase (Complex I) which catalyzes electron transfer from NADH through the respiratory chain, using ubiquinone as an electron acceptor. Essential for the catalytic activity and assembly of complex I.</text>
</comment>
<evidence type="ECO:0000256" key="16">
    <source>
        <dbReference type="SAM" id="SignalP"/>
    </source>
</evidence>
<organism evidence="17">
    <name type="scientific">Dicentrarchus labrax</name>
    <name type="common">European seabass</name>
    <name type="synonym">Morone labrax</name>
    <dbReference type="NCBI Taxonomy" id="13489"/>
    <lineage>
        <taxon>Eukaryota</taxon>
        <taxon>Metazoa</taxon>
        <taxon>Chordata</taxon>
        <taxon>Craniata</taxon>
        <taxon>Vertebrata</taxon>
        <taxon>Euteleostomi</taxon>
        <taxon>Actinopterygii</taxon>
        <taxon>Neopterygii</taxon>
        <taxon>Teleostei</taxon>
        <taxon>Neoteleostei</taxon>
        <taxon>Acanthomorphata</taxon>
        <taxon>Eupercaria</taxon>
        <taxon>Moronidae</taxon>
        <taxon>Dicentrarchus</taxon>
    </lineage>
</organism>
<reference evidence="17" key="1">
    <citation type="journal article" date="2014" name="Nat. Commun.">
        <title>European sea bass genome and its variation provide insights into adaptation to euryhalinity and speciation.</title>
        <authorList>
            <person name="Tine M."/>
            <person name="Kuhl H."/>
            <person name="Gagnaire P.-A."/>
            <person name="Louro B."/>
            <person name="Desmarais E."/>
            <person name="Hecht J."/>
            <person name="Knaust F."/>
            <person name="Belkhir K."/>
            <person name="Klages S."/>
            <person name="Dieterich R."/>
            <person name="Stueber K."/>
            <person name="Piferrer F."/>
            <person name="Guinand B."/>
            <person name="Bierne N."/>
            <person name="Volckaert F.A.M."/>
            <person name="Bargelloni L."/>
            <person name="Power D."/>
            <person name="Bonhomme F."/>
            <person name="Canario A."/>
            <person name="Reinhardt R."/>
        </authorList>
    </citation>
    <scope>NUCLEOTIDE SEQUENCE</scope>
    <source>
        <strain evidence="17">DLmgm57</strain>
    </source>
</reference>
<keyword evidence="8 15" id="KW-1278">Translocase</keyword>